<dbReference type="HOGENOM" id="CLU_181071_0_0_1"/>
<dbReference type="EnsemblPlants" id="OMERI10G05900.1">
    <property type="protein sequence ID" value="OMERI10G05900.1"/>
    <property type="gene ID" value="OMERI10G05900"/>
</dbReference>
<evidence type="ECO:0000256" key="1">
    <source>
        <dbReference type="SAM" id="MobiDB-lite"/>
    </source>
</evidence>
<dbReference type="Gramene" id="OMERI10G05900.1">
    <property type="protein sequence ID" value="OMERI10G05900.1"/>
    <property type="gene ID" value="OMERI10G05900"/>
</dbReference>
<name>A0A0E0EXA6_9ORYZ</name>
<keyword evidence="3" id="KW-1185">Reference proteome</keyword>
<evidence type="ECO:0000313" key="2">
    <source>
        <dbReference type="EnsemblPlants" id="OMERI10G05900.1"/>
    </source>
</evidence>
<dbReference type="Proteomes" id="UP000008021">
    <property type="component" value="Chromosome 10"/>
</dbReference>
<evidence type="ECO:0000313" key="3">
    <source>
        <dbReference type="Proteomes" id="UP000008021"/>
    </source>
</evidence>
<feature type="region of interest" description="Disordered" evidence="1">
    <location>
        <begin position="60"/>
        <end position="100"/>
    </location>
</feature>
<reference evidence="2" key="1">
    <citation type="submission" date="2015-04" db="UniProtKB">
        <authorList>
            <consortium name="EnsemblPlants"/>
        </authorList>
    </citation>
    <scope>IDENTIFICATION</scope>
</reference>
<feature type="compositionally biased region" description="Polar residues" evidence="1">
    <location>
        <begin position="85"/>
        <end position="100"/>
    </location>
</feature>
<protein>
    <submittedName>
        <fullName evidence="2">Uncharacterized protein</fullName>
    </submittedName>
</protein>
<reference evidence="2" key="2">
    <citation type="submission" date="2018-05" db="EMBL/GenBank/DDBJ databases">
        <title>OmerRS3 (Oryza meridionalis Reference Sequence Version 3).</title>
        <authorList>
            <person name="Zhang J."/>
            <person name="Kudrna D."/>
            <person name="Lee S."/>
            <person name="Talag J."/>
            <person name="Welchert J."/>
            <person name="Wing R.A."/>
        </authorList>
    </citation>
    <scope>NUCLEOTIDE SEQUENCE [LARGE SCALE GENOMIC DNA]</scope>
    <source>
        <strain evidence="2">cv. OR44</strain>
    </source>
</reference>
<organism evidence="2">
    <name type="scientific">Oryza meridionalis</name>
    <dbReference type="NCBI Taxonomy" id="40149"/>
    <lineage>
        <taxon>Eukaryota</taxon>
        <taxon>Viridiplantae</taxon>
        <taxon>Streptophyta</taxon>
        <taxon>Embryophyta</taxon>
        <taxon>Tracheophyta</taxon>
        <taxon>Spermatophyta</taxon>
        <taxon>Magnoliopsida</taxon>
        <taxon>Liliopsida</taxon>
        <taxon>Poales</taxon>
        <taxon>Poaceae</taxon>
        <taxon>BOP clade</taxon>
        <taxon>Oryzoideae</taxon>
        <taxon>Oryzeae</taxon>
        <taxon>Oryzinae</taxon>
        <taxon>Oryza</taxon>
    </lineage>
</organism>
<sequence>MRSLPLPSPSPALSLLRTRELRCGPSADAVAYPPPPRCFPPSLARASYAVGLPASAVASPPRVPRVVQDNGGGGGFGFRCGDPVQLTSSTPHPQQEPRTS</sequence>
<accession>A0A0E0EXA6</accession>
<dbReference type="AlphaFoldDB" id="A0A0E0EXA6"/>
<proteinExistence type="predicted"/>